<gene>
    <name evidence="1" type="ORF">HPB47_024368</name>
</gene>
<reference evidence="1 2" key="1">
    <citation type="journal article" date="2020" name="Cell">
        <title>Large-Scale Comparative Analyses of Tick Genomes Elucidate Their Genetic Diversity and Vector Capacities.</title>
        <authorList>
            <consortium name="Tick Genome and Microbiome Consortium (TIGMIC)"/>
            <person name="Jia N."/>
            <person name="Wang J."/>
            <person name="Shi W."/>
            <person name="Du L."/>
            <person name="Sun Y."/>
            <person name="Zhan W."/>
            <person name="Jiang J.F."/>
            <person name="Wang Q."/>
            <person name="Zhang B."/>
            <person name="Ji P."/>
            <person name="Bell-Sakyi L."/>
            <person name="Cui X.M."/>
            <person name="Yuan T.T."/>
            <person name="Jiang B.G."/>
            <person name="Yang W.F."/>
            <person name="Lam T.T."/>
            <person name="Chang Q.C."/>
            <person name="Ding S.J."/>
            <person name="Wang X.J."/>
            <person name="Zhu J.G."/>
            <person name="Ruan X.D."/>
            <person name="Zhao L."/>
            <person name="Wei J.T."/>
            <person name="Ye R.Z."/>
            <person name="Que T.C."/>
            <person name="Du C.H."/>
            <person name="Zhou Y.H."/>
            <person name="Cheng J.X."/>
            <person name="Dai P.F."/>
            <person name="Guo W.B."/>
            <person name="Han X.H."/>
            <person name="Huang E.J."/>
            <person name="Li L.F."/>
            <person name="Wei W."/>
            <person name="Gao Y.C."/>
            <person name="Liu J.Z."/>
            <person name="Shao H.Z."/>
            <person name="Wang X."/>
            <person name="Wang C.C."/>
            <person name="Yang T.C."/>
            <person name="Huo Q.B."/>
            <person name="Li W."/>
            <person name="Chen H.Y."/>
            <person name="Chen S.E."/>
            <person name="Zhou L.G."/>
            <person name="Ni X.B."/>
            <person name="Tian J.H."/>
            <person name="Sheng Y."/>
            <person name="Liu T."/>
            <person name="Pan Y.S."/>
            <person name="Xia L.Y."/>
            <person name="Li J."/>
            <person name="Zhao F."/>
            <person name="Cao W.C."/>
        </authorList>
    </citation>
    <scope>NUCLEOTIDE SEQUENCE [LARGE SCALE GENOMIC DNA]</scope>
    <source>
        <strain evidence="1">Iper-2018</strain>
    </source>
</reference>
<keyword evidence="2" id="KW-1185">Reference proteome</keyword>
<dbReference type="EMBL" id="JABSTQ010009499">
    <property type="protein sequence ID" value="KAG0428644.1"/>
    <property type="molecule type" value="Genomic_DNA"/>
</dbReference>
<organism evidence="1 2">
    <name type="scientific">Ixodes persulcatus</name>
    <name type="common">Taiga tick</name>
    <dbReference type="NCBI Taxonomy" id="34615"/>
    <lineage>
        <taxon>Eukaryota</taxon>
        <taxon>Metazoa</taxon>
        <taxon>Ecdysozoa</taxon>
        <taxon>Arthropoda</taxon>
        <taxon>Chelicerata</taxon>
        <taxon>Arachnida</taxon>
        <taxon>Acari</taxon>
        <taxon>Parasitiformes</taxon>
        <taxon>Ixodida</taxon>
        <taxon>Ixodoidea</taxon>
        <taxon>Ixodidae</taxon>
        <taxon>Ixodinae</taxon>
        <taxon>Ixodes</taxon>
    </lineage>
</organism>
<name>A0AC60Q6K9_IXOPE</name>
<accession>A0AC60Q6K9</accession>
<evidence type="ECO:0000313" key="2">
    <source>
        <dbReference type="Proteomes" id="UP000805193"/>
    </source>
</evidence>
<proteinExistence type="predicted"/>
<evidence type="ECO:0000313" key="1">
    <source>
        <dbReference type="EMBL" id="KAG0428644.1"/>
    </source>
</evidence>
<dbReference type="Proteomes" id="UP000805193">
    <property type="component" value="Unassembled WGS sequence"/>
</dbReference>
<sequence>MPLINWAEATADDLAGFTVDFLRNELLRRNLDVTGAKEDIIHRLLADIAQNRPPTPPALLLPDPATSAHCSQESLPLQTLDPAQSTQLLTSLLQQLLNMSQRPMAPVQITTLPDLSASLPTFSGDGGISARHWIEELERTQGLASWEPSTLLAVALGKLRGPAADWKVVTGRQCPTWDSFKIAFKTQFDDRLSLLQWQHKVTSQVQLRGESLVDYSLAKLKLISKCPVVLTDIQRTEYAIQGVQDGHLATSIAAQRPPTVATYMDIVTERDRTLSHSILRPSRAENSNAKPPVAKPYPASTQMIPADIPAIRKIDAFPDSGSKLTILSHNFVKSSSLLPWTKPPIAVVGGGTVVPSGTLCTRISVGPISAVVEVMVLERNPLPLILGEDWFEAAHAELLTQGYRVSVLREVIQDPERLPAASAAQARNRADQGQADQHDNTQVSGGSRVRSDLLGAKPKKPPRMTTTVKPESSASSTYSNASSSNKTFTRAPPFRNNPRLYSSTVLKDFNVTGKQGLAENASGDRGHLVMATPKRDSPPKEQRRPERRVRYKAEIVGYNFIVTRGEASPDKKQDSAFDCSKAFAIERQVSKVKEGESSRGISAAKEPPIPTSEVETAVLNHSLEADLKTGQGAEGLSPAKADAFTQLSDYFATDVGDKLVYPRQLTPAQSDILSPADSEDDGKFRSVSVQTRTSNTPSEM</sequence>
<comment type="caution">
    <text evidence="1">The sequence shown here is derived from an EMBL/GenBank/DDBJ whole genome shotgun (WGS) entry which is preliminary data.</text>
</comment>
<protein>
    <submittedName>
        <fullName evidence="1">Uncharacterized protein</fullName>
    </submittedName>
</protein>